<dbReference type="GO" id="GO:1902495">
    <property type="term" value="C:transmembrane transporter complex"/>
    <property type="evidence" value="ECO:0000318"/>
    <property type="project" value="GO_Central"/>
</dbReference>
<feature type="signal peptide" evidence="2">
    <location>
        <begin position="1"/>
        <end position="19"/>
    </location>
</feature>
<keyword evidence="5" id="KW-1185">Reference proteome</keyword>
<dbReference type="GO" id="GO:0098794">
    <property type="term" value="C:postsynapse"/>
    <property type="evidence" value="ECO:0007669"/>
    <property type="project" value="GOC"/>
</dbReference>
<organism evidence="4 5">
    <name type="scientific">Nematostella vectensis</name>
    <name type="common">Starlet sea anemone</name>
    <dbReference type="NCBI Taxonomy" id="45351"/>
    <lineage>
        <taxon>Eukaryota</taxon>
        <taxon>Metazoa</taxon>
        <taxon>Cnidaria</taxon>
        <taxon>Anthozoa</taxon>
        <taxon>Hexacorallia</taxon>
        <taxon>Actiniaria</taxon>
        <taxon>Edwardsiidae</taxon>
        <taxon>Nematostella</taxon>
    </lineage>
</organism>
<dbReference type="InterPro" id="IPR006202">
    <property type="entry name" value="Neur_chan_lig-bd"/>
</dbReference>
<evidence type="ECO:0000313" key="4">
    <source>
        <dbReference type="EMBL" id="EDO45107.1"/>
    </source>
</evidence>
<dbReference type="eggNOG" id="KOG3645">
    <property type="taxonomic scope" value="Eukaryota"/>
</dbReference>
<dbReference type="FunFam" id="2.70.170.10:FF:000121">
    <property type="entry name" value="Predicted protein"/>
    <property type="match status" value="1"/>
</dbReference>
<dbReference type="HOGENOM" id="CLU_018074_2_1_1"/>
<keyword evidence="2" id="KW-0732">Signal</keyword>
<dbReference type="EMBL" id="DS469538">
    <property type="protein sequence ID" value="EDO45107.1"/>
    <property type="molecule type" value="Genomic_DNA"/>
</dbReference>
<dbReference type="GO" id="GO:0004888">
    <property type="term" value="F:transmembrane signaling receptor activity"/>
    <property type="evidence" value="ECO:0007669"/>
    <property type="project" value="InterPro"/>
</dbReference>
<dbReference type="Gene3D" id="2.70.170.10">
    <property type="entry name" value="Neurotransmitter-gated ion-channel ligand-binding domain"/>
    <property type="match status" value="1"/>
</dbReference>
<evidence type="ECO:0000256" key="2">
    <source>
        <dbReference type="SAM" id="SignalP"/>
    </source>
</evidence>
<dbReference type="GO" id="GO:1904315">
    <property type="term" value="F:transmitter-gated monoatomic ion channel activity involved in regulation of postsynaptic membrane potential"/>
    <property type="evidence" value="ECO:0000318"/>
    <property type="project" value="GO_Central"/>
</dbReference>
<evidence type="ECO:0000313" key="5">
    <source>
        <dbReference type="Proteomes" id="UP000001593"/>
    </source>
</evidence>
<name>A7RTX5_NEMVE</name>
<dbReference type="GO" id="GO:0005231">
    <property type="term" value="F:excitatory extracellular ligand-gated monoatomic ion channel activity"/>
    <property type="evidence" value="ECO:0000318"/>
    <property type="project" value="GO_Central"/>
</dbReference>
<dbReference type="Pfam" id="PF02931">
    <property type="entry name" value="Neur_chan_LBD"/>
    <property type="match status" value="1"/>
</dbReference>
<dbReference type="GO" id="GO:0042391">
    <property type="term" value="P:regulation of membrane potential"/>
    <property type="evidence" value="ECO:0000318"/>
    <property type="project" value="GO_Central"/>
</dbReference>
<keyword evidence="1" id="KW-0472">Membrane</keyword>
<dbReference type="PANTHER" id="PTHR18945">
    <property type="entry name" value="NEUROTRANSMITTER GATED ION CHANNEL"/>
    <property type="match status" value="1"/>
</dbReference>
<dbReference type="GO" id="GO:0034220">
    <property type="term" value="P:monoatomic ion transmembrane transport"/>
    <property type="evidence" value="ECO:0000318"/>
    <property type="project" value="GO_Central"/>
</dbReference>
<dbReference type="GO" id="GO:0043005">
    <property type="term" value="C:neuron projection"/>
    <property type="evidence" value="ECO:0000318"/>
    <property type="project" value="GO_Central"/>
</dbReference>
<dbReference type="SUPFAM" id="SSF63712">
    <property type="entry name" value="Nicotinic receptor ligand binding domain-like"/>
    <property type="match status" value="1"/>
</dbReference>
<evidence type="ECO:0000256" key="1">
    <source>
        <dbReference type="SAM" id="Phobius"/>
    </source>
</evidence>
<feature type="chain" id="PRO_5002714711" description="Neurotransmitter-gated ion-channel ligand-binding domain-containing protein" evidence="2">
    <location>
        <begin position="20"/>
        <end position="386"/>
    </location>
</feature>
<dbReference type="OMA" id="CKTASED"/>
<dbReference type="InterPro" id="IPR006201">
    <property type="entry name" value="Neur_channel"/>
</dbReference>
<proteinExistence type="predicted"/>
<gene>
    <name evidence="4" type="ORF">NEMVEDRAFT_v1g202108</name>
</gene>
<keyword evidence="1" id="KW-1133">Transmembrane helix</keyword>
<evidence type="ECO:0000259" key="3">
    <source>
        <dbReference type="Pfam" id="PF02931"/>
    </source>
</evidence>
<dbReference type="GO" id="GO:0007268">
    <property type="term" value="P:chemical synaptic transmission"/>
    <property type="evidence" value="ECO:0000318"/>
    <property type="project" value="GO_Central"/>
</dbReference>
<dbReference type="InParanoid" id="A7RTX5"/>
<dbReference type="PhylomeDB" id="A7RTX5"/>
<dbReference type="Proteomes" id="UP000001593">
    <property type="component" value="Unassembled WGS sequence"/>
</dbReference>
<dbReference type="InterPro" id="IPR036734">
    <property type="entry name" value="Neur_chan_lig-bd_sf"/>
</dbReference>
<dbReference type="AlphaFoldDB" id="A7RTX5"/>
<dbReference type="STRING" id="45351.A7RTX5"/>
<keyword evidence="1" id="KW-0812">Transmembrane</keyword>
<dbReference type="GO" id="GO:0005886">
    <property type="term" value="C:plasma membrane"/>
    <property type="evidence" value="ECO:0000318"/>
    <property type="project" value="GO_Central"/>
</dbReference>
<feature type="transmembrane region" description="Helical" evidence="1">
    <location>
        <begin position="266"/>
        <end position="288"/>
    </location>
</feature>
<reference evidence="4 5" key="1">
    <citation type="journal article" date="2007" name="Science">
        <title>Sea anemone genome reveals ancestral eumetazoan gene repertoire and genomic organization.</title>
        <authorList>
            <person name="Putnam N.H."/>
            <person name="Srivastava M."/>
            <person name="Hellsten U."/>
            <person name="Dirks B."/>
            <person name="Chapman J."/>
            <person name="Salamov A."/>
            <person name="Terry A."/>
            <person name="Shapiro H."/>
            <person name="Lindquist E."/>
            <person name="Kapitonov V.V."/>
            <person name="Jurka J."/>
            <person name="Genikhovich G."/>
            <person name="Grigoriev I.V."/>
            <person name="Lucas S.M."/>
            <person name="Steele R.E."/>
            <person name="Finnerty J.R."/>
            <person name="Technau U."/>
            <person name="Martindale M.Q."/>
            <person name="Rokhsar D.S."/>
        </authorList>
    </citation>
    <scope>NUCLEOTIDE SEQUENCE [LARGE SCALE GENOMIC DNA]</scope>
    <source>
        <strain evidence="5">CH2 X CH6</strain>
    </source>
</reference>
<feature type="transmembrane region" description="Helical" evidence="1">
    <location>
        <begin position="294"/>
        <end position="318"/>
    </location>
</feature>
<dbReference type="GO" id="GO:0045202">
    <property type="term" value="C:synapse"/>
    <property type="evidence" value="ECO:0000318"/>
    <property type="project" value="GO_Central"/>
</dbReference>
<sequence>MEVFKYLLLISAFSLLANAQDRRFKAEFSARKNLREAINKRVDRVLGPVGYWDPLVVTFGMTLDKLMAVDSRNQVITVNAWILQTWTHPVLKWSPRRRNVTKTRFSIEEVWVPDTALFNNGEKAVAGRQKFFESSDVIMTYDGKAKWRTYATLTNKCKLNAKFWPMDEHVCTLTFSSRRYTASEMKIQSDTTNEHATTDHLSNSEWDVIKITVKTGNVDDFSAISYSIHIRRKPQLLLLMFFTPSAILFIMGLVFLAIPSKGNNRVVSVTLVLVAKMAILMVLCDYVPHSPEELPNIVVLLVASIVCIAALLIATIIIKRGPACLCPNKKAFFTCRSKAKVIPVMPAKAMNCDMKGVNKDIERAESVTTMEVTDPYNPDKQPHEFC</sequence>
<feature type="transmembrane region" description="Helical" evidence="1">
    <location>
        <begin position="236"/>
        <end position="259"/>
    </location>
</feature>
<dbReference type="PRINTS" id="PR00252">
    <property type="entry name" value="NRIONCHANNEL"/>
</dbReference>
<protein>
    <recommendedName>
        <fullName evidence="3">Neurotransmitter-gated ion-channel ligand-binding domain-containing protein</fullName>
    </recommendedName>
</protein>
<accession>A7RTX5</accession>
<feature type="domain" description="Neurotransmitter-gated ion-channel ligand-binding" evidence="3">
    <location>
        <begin position="40"/>
        <end position="234"/>
    </location>
</feature>